<protein>
    <recommendedName>
        <fullName evidence="4">Endonuclease/Exonuclease/phosphatase family protein</fullName>
    </recommendedName>
</protein>
<dbReference type="RefSeq" id="WP_166329566.1">
    <property type="nucleotide sequence ID" value="NZ_CP049933.1"/>
</dbReference>
<keyword evidence="3" id="KW-1185">Reference proteome</keyword>
<dbReference type="EMBL" id="CP049933">
    <property type="protein sequence ID" value="QIM18205.1"/>
    <property type="molecule type" value="Genomic_DNA"/>
</dbReference>
<evidence type="ECO:0000313" key="3">
    <source>
        <dbReference type="Proteomes" id="UP000503441"/>
    </source>
</evidence>
<keyword evidence="1" id="KW-1133">Transmembrane helix</keyword>
<feature type="transmembrane region" description="Helical" evidence="1">
    <location>
        <begin position="86"/>
        <end position="104"/>
    </location>
</feature>
<evidence type="ECO:0000256" key="1">
    <source>
        <dbReference type="SAM" id="Phobius"/>
    </source>
</evidence>
<proteinExistence type="predicted"/>
<feature type="transmembrane region" description="Helical" evidence="1">
    <location>
        <begin position="47"/>
        <end position="66"/>
    </location>
</feature>
<reference evidence="2 3" key="1">
    <citation type="submission" date="2020-03" db="EMBL/GenBank/DDBJ databases">
        <title>Leucobacter sp. nov., isolated from beetles.</title>
        <authorList>
            <person name="Hyun D.-W."/>
            <person name="Bae J.-W."/>
        </authorList>
    </citation>
    <scope>NUCLEOTIDE SEQUENCE [LARGE SCALE GENOMIC DNA]</scope>
    <source>
        <strain evidence="2 3">HDW9A</strain>
    </source>
</reference>
<name>A0ABX6JV90_9MICO</name>
<evidence type="ECO:0008006" key="4">
    <source>
        <dbReference type="Google" id="ProtNLM"/>
    </source>
</evidence>
<sequence>MTRRILLVAGGIITLIFALFVFAPGFAPIQALSTYFPFAQVLSFPRVFAPFVAALCVIVYLMTVLAAYVRRRRLAKVDGVRTPRRFVGLILICVMNVSSIWVVVAPSGHLTSETRPLQTGEAKDVTLVAFNTLRNLDGETMQYMIDRFDPDILVLPETSQLEVEEAILGTNFVGYSYVGTPDLGGASPTTVMTNPRLGIWHQRKGPNTTFGTVTLQNTDSDMPMIVATHTSPLCRGA</sequence>
<accession>A0ABX6JV90</accession>
<dbReference type="Proteomes" id="UP000503441">
    <property type="component" value="Chromosome"/>
</dbReference>
<organism evidence="2 3">
    <name type="scientific">Leucobacter coleopterorum</name>
    <dbReference type="NCBI Taxonomy" id="2714933"/>
    <lineage>
        <taxon>Bacteria</taxon>
        <taxon>Bacillati</taxon>
        <taxon>Actinomycetota</taxon>
        <taxon>Actinomycetes</taxon>
        <taxon>Micrococcales</taxon>
        <taxon>Microbacteriaceae</taxon>
        <taxon>Leucobacter</taxon>
    </lineage>
</organism>
<evidence type="ECO:0000313" key="2">
    <source>
        <dbReference type="EMBL" id="QIM18205.1"/>
    </source>
</evidence>
<gene>
    <name evidence="2" type="ORF">G7066_05215</name>
</gene>
<keyword evidence="1" id="KW-0812">Transmembrane</keyword>
<keyword evidence="1" id="KW-0472">Membrane</keyword>